<keyword evidence="4" id="KW-1185">Reference proteome</keyword>
<evidence type="ECO:0000256" key="1">
    <source>
        <dbReference type="SAM" id="MobiDB-lite"/>
    </source>
</evidence>
<feature type="compositionally biased region" description="Low complexity" evidence="1">
    <location>
        <begin position="53"/>
        <end position="62"/>
    </location>
</feature>
<feature type="compositionally biased region" description="Polar residues" evidence="1">
    <location>
        <begin position="90"/>
        <end position="100"/>
    </location>
</feature>
<dbReference type="Gene3D" id="3.90.550.10">
    <property type="entry name" value="Spore Coat Polysaccharide Biosynthesis Protein SpsA, Chain A"/>
    <property type="match status" value="1"/>
</dbReference>
<accession>A0A1E7FHZ9</accession>
<dbReference type="InParanoid" id="A0A1E7FHZ9"/>
<name>A0A1E7FHZ9_9STRA</name>
<feature type="compositionally biased region" description="Basic and acidic residues" evidence="1">
    <location>
        <begin position="102"/>
        <end position="115"/>
    </location>
</feature>
<keyword evidence="2" id="KW-1133">Transmembrane helix</keyword>
<dbReference type="EMBL" id="KV784357">
    <property type="protein sequence ID" value="OEU17767.1"/>
    <property type="molecule type" value="Genomic_DNA"/>
</dbReference>
<gene>
    <name evidence="3" type="ORF">FRACYDRAFT_238192</name>
</gene>
<feature type="region of interest" description="Disordered" evidence="1">
    <location>
        <begin position="1"/>
        <end position="20"/>
    </location>
</feature>
<dbReference type="OrthoDB" id="42004at2759"/>
<evidence type="ECO:0000313" key="4">
    <source>
        <dbReference type="Proteomes" id="UP000095751"/>
    </source>
</evidence>
<keyword evidence="2" id="KW-0472">Membrane</keyword>
<sequence>MAELQQVLVGGDKNHNKNQSQKRQMLILLSIALFCLICITRYNLTTKQFNDYSSSSSSSSSSKNRSTKINWDSRVTRPVAVTTTTTTSTESDGSSLILSEQQQKDQKQQLKIDKRREKKHQKKREERQQEKQRLRRQDKNNITATNETTNSTSTEFDVVINSTNSSLILQEQQQKDPKQKQQQRNQKNRTTPTAFTRYDDVVIVTKIHGPGKDWNRIMQSLCLLHYAYNSKVEYPILIFTTLPIPELEIQELQSLLGDKIQISVALDNNYNGSLPEMIYALPEKKRNTFFKNCNVTSPEELEWNSACPDNNNGDYPSNLLLSYNWQAEFRSVHIWNHHSLLNYKYMLWIDSDGFATAPWKNDPVEYLIENNGVVMFDNIQGSPRGLITLIFQSYNNSFICDMKINTTTGYLERRLIDFIPGNYTDRRCIDRLKTIHGFFHITNLDFYRSQVTKFLPLLGDCFLCRSPDDQLAVILPAIYYKPHKAFDMRSSGFNLKIFHNSRIDGKEKPKWPGFIKHWKEEGGSQNNFPEEVKICPIQFAS</sequence>
<dbReference type="KEGG" id="fcy:FRACYDRAFT_238192"/>
<evidence type="ECO:0000256" key="2">
    <source>
        <dbReference type="SAM" id="Phobius"/>
    </source>
</evidence>
<organism evidence="3 4">
    <name type="scientific">Fragilariopsis cylindrus CCMP1102</name>
    <dbReference type="NCBI Taxonomy" id="635003"/>
    <lineage>
        <taxon>Eukaryota</taxon>
        <taxon>Sar</taxon>
        <taxon>Stramenopiles</taxon>
        <taxon>Ochrophyta</taxon>
        <taxon>Bacillariophyta</taxon>
        <taxon>Bacillariophyceae</taxon>
        <taxon>Bacillariophycidae</taxon>
        <taxon>Bacillariales</taxon>
        <taxon>Bacillariaceae</taxon>
        <taxon>Fragilariopsis</taxon>
    </lineage>
</organism>
<proteinExistence type="predicted"/>
<feature type="region of interest" description="Disordered" evidence="1">
    <location>
        <begin position="50"/>
        <end position="156"/>
    </location>
</feature>
<keyword evidence="2" id="KW-0812">Transmembrane</keyword>
<dbReference type="AlphaFoldDB" id="A0A1E7FHZ9"/>
<reference evidence="3 4" key="1">
    <citation type="submission" date="2016-09" db="EMBL/GenBank/DDBJ databases">
        <title>Extensive genetic diversity and differential bi-allelic expression allows diatom success in the polar Southern Ocean.</title>
        <authorList>
            <consortium name="DOE Joint Genome Institute"/>
            <person name="Mock T."/>
            <person name="Otillar R.P."/>
            <person name="Strauss J."/>
            <person name="Dupont C."/>
            <person name="Frickenhaus S."/>
            <person name="Maumus F."/>
            <person name="Mcmullan M."/>
            <person name="Sanges R."/>
            <person name="Schmutz J."/>
            <person name="Toseland A."/>
            <person name="Valas R."/>
            <person name="Veluchamy A."/>
            <person name="Ward B.J."/>
            <person name="Allen A."/>
            <person name="Barry K."/>
            <person name="Falciatore A."/>
            <person name="Ferrante M."/>
            <person name="Fortunato A.E."/>
            <person name="Gloeckner G."/>
            <person name="Gruber A."/>
            <person name="Hipkin R."/>
            <person name="Janech M."/>
            <person name="Kroth P."/>
            <person name="Leese F."/>
            <person name="Lindquist E."/>
            <person name="Lyon B.R."/>
            <person name="Martin J."/>
            <person name="Mayer C."/>
            <person name="Parker M."/>
            <person name="Quesneville H."/>
            <person name="Raymond J."/>
            <person name="Uhlig C."/>
            <person name="Valentin K.U."/>
            <person name="Worden A.Z."/>
            <person name="Armbrust E.V."/>
            <person name="Bowler C."/>
            <person name="Green B."/>
            <person name="Moulton V."/>
            <person name="Van Oosterhout C."/>
            <person name="Grigoriev I."/>
        </authorList>
    </citation>
    <scope>NUCLEOTIDE SEQUENCE [LARGE SCALE GENOMIC DNA]</scope>
    <source>
        <strain evidence="3 4">CCMP1102</strain>
    </source>
</reference>
<feature type="region of interest" description="Disordered" evidence="1">
    <location>
        <begin position="169"/>
        <end position="193"/>
    </location>
</feature>
<feature type="transmembrane region" description="Helical" evidence="2">
    <location>
        <begin position="25"/>
        <end position="44"/>
    </location>
</feature>
<dbReference type="InterPro" id="IPR029044">
    <property type="entry name" value="Nucleotide-diphossugar_trans"/>
</dbReference>
<protein>
    <submittedName>
        <fullName evidence="3">Uncharacterized protein</fullName>
    </submittedName>
</protein>
<feature type="compositionally biased region" description="Basic and acidic residues" evidence="1">
    <location>
        <begin position="123"/>
        <end position="139"/>
    </location>
</feature>
<feature type="compositionally biased region" description="Low complexity" evidence="1">
    <location>
        <begin position="140"/>
        <end position="155"/>
    </location>
</feature>
<evidence type="ECO:0000313" key="3">
    <source>
        <dbReference type="EMBL" id="OEU17767.1"/>
    </source>
</evidence>
<dbReference type="Proteomes" id="UP000095751">
    <property type="component" value="Unassembled WGS sequence"/>
</dbReference>